<dbReference type="RefSeq" id="WP_071139098.1">
    <property type="nucleotide sequence ID" value="NZ_CP035282.1"/>
</dbReference>
<feature type="transmembrane region" description="Helical" evidence="8">
    <location>
        <begin position="192"/>
        <end position="211"/>
    </location>
</feature>
<feature type="transmembrane region" description="Helical" evidence="8">
    <location>
        <begin position="6"/>
        <end position="27"/>
    </location>
</feature>
<evidence type="ECO:0000256" key="8">
    <source>
        <dbReference type="SAM" id="Phobius"/>
    </source>
</evidence>
<dbReference type="KEGG" id="spoa:EQM13_10835"/>
<evidence type="ECO:0000256" key="4">
    <source>
        <dbReference type="ARBA" id="ARBA00022475"/>
    </source>
</evidence>
<feature type="transmembrane region" description="Helical" evidence="8">
    <location>
        <begin position="357"/>
        <end position="377"/>
    </location>
</feature>
<feature type="transmembrane region" description="Helical" evidence="8">
    <location>
        <begin position="39"/>
        <end position="57"/>
    </location>
</feature>
<evidence type="ECO:0000256" key="5">
    <source>
        <dbReference type="ARBA" id="ARBA00022692"/>
    </source>
</evidence>
<dbReference type="OrthoDB" id="9793390at2"/>
<protein>
    <submittedName>
        <fullName evidence="9">AI-2E family transporter</fullName>
    </submittedName>
</protein>
<keyword evidence="4" id="KW-1003">Cell membrane</keyword>
<gene>
    <name evidence="9" type="ORF">EQM13_10835</name>
</gene>
<evidence type="ECO:0000256" key="7">
    <source>
        <dbReference type="ARBA" id="ARBA00023136"/>
    </source>
</evidence>
<dbReference type="AlphaFoldDB" id="A0A410QDT0"/>
<comment type="subcellular location">
    <subcellularLocation>
        <location evidence="1">Cell membrane</location>
        <topology evidence="1">Multi-pass membrane protein</topology>
    </subcellularLocation>
</comment>
<dbReference type="PANTHER" id="PTHR21716">
    <property type="entry name" value="TRANSMEMBRANE PROTEIN"/>
    <property type="match status" value="1"/>
</dbReference>
<name>A0A410QDT0_9FIRM</name>
<keyword evidence="7 8" id="KW-0472">Membrane</keyword>
<dbReference type="EMBL" id="CP035282">
    <property type="protein sequence ID" value="QAT62044.1"/>
    <property type="molecule type" value="Genomic_DNA"/>
</dbReference>
<feature type="transmembrane region" description="Helical" evidence="8">
    <location>
        <begin position="96"/>
        <end position="117"/>
    </location>
</feature>
<evidence type="ECO:0000313" key="9">
    <source>
        <dbReference type="EMBL" id="QAT62044.1"/>
    </source>
</evidence>
<dbReference type="GO" id="GO:0005886">
    <property type="term" value="C:plasma membrane"/>
    <property type="evidence" value="ECO:0007669"/>
    <property type="project" value="UniProtKB-SubCell"/>
</dbReference>
<evidence type="ECO:0000256" key="2">
    <source>
        <dbReference type="ARBA" id="ARBA00009773"/>
    </source>
</evidence>
<keyword evidence="3" id="KW-0813">Transport</keyword>
<keyword evidence="10" id="KW-1185">Reference proteome</keyword>
<organism evidence="9 10">
    <name type="scientific">Acidilutibacter cellobiosedens</name>
    <dbReference type="NCBI Taxonomy" id="2507161"/>
    <lineage>
        <taxon>Bacteria</taxon>
        <taxon>Bacillati</taxon>
        <taxon>Bacillota</taxon>
        <taxon>Tissierellia</taxon>
        <taxon>Tissierellales</taxon>
        <taxon>Acidilutibacteraceae</taxon>
        <taxon>Acidilutibacter</taxon>
    </lineage>
</organism>
<dbReference type="PANTHER" id="PTHR21716:SF53">
    <property type="entry name" value="PERMEASE PERM-RELATED"/>
    <property type="match status" value="1"/>
</dbReference>
<accession>A0A410QDT0</accession>
<dbReference type="InterPro" id="IPR002549">
    <property type="entry name" value="AI-2E-like"/>
</dbReference>
<dbReference type="Pfam" id="PF01594">
    <property type="entry name" value="AI-2E_transport"/>
    <property type="match status" value="1"/>
</dbReference>
<evidence type="ECO:0000256" key="6">
    <source>
        <dbReference type="ARBA" id="ARBA00022989"/>
    </source>
</evidence>
<keyword evidence="6 8" id="KW-1133">Transmembrane helix</keyword>
<reference evidence="10" key="1">
    <citation type="submission" date="2019-01" db="EMBL/GenBank/DDBJ databases">
        <title>Draft genomes of a novel of Sporanaerobacter strains.</title>
        <authorList>
            <person name="Ma S."/>
        </authorList>
    </citation>
    <scope>NUCLEOTIDE SEQUENCE [LARGE SCALE GENOMIC DNA]</scope>
    <source>
        <strain evidence="10">NJN-17</strain>
    </source>
</reference>
<comment type="similarity">
    <text evidence="2">Belongs to the autoinducer-2 exporter (AI-2E) (TC 2.A.86) family.</text>
</comment>
<feature type="transmembrane region" description="Helical" evidence="8">
    <location>
        <begin position="251"/>
        <end position="283"/>
    </location>
</feature>
<evidence type="ECO:0000256" key="1">
    <source>
        <dbReference type="ARBA" id="ARBA00004651"/>
    </source>
</evidence>
<evidence type="ECO:0000256" key="3">
    <source>
        <dbReference type="ARBA" id="ARBA00022448"/>
    </source>
</evidence>
<sequence>MTGILILLLAFLFFLIYYLINIGNKYVNEDKRIKINVRKVFFVLIFITFIYLIYKILNKYSFLSNLFGMFIFSVIMAYLFNPIVNFFEKRKIRRSLGILIVYAIILGVIVILSLTIIPNITKEAKKLMEILPLYLNRIFDFLNNIYDRYYSSIYSLPPQLQGVEQAVMGNAENMGNILSENIKKITSSMMDIFPKITSIILVPIFTFYLILDKDSIKNKIYITVPKDKRQDFSRLSKEIDKALGEFIRGRVIVAIFIGVSTTIALLILKIPFGLVIGLIAGIADIIPYFGPVIGIIPAVIFALLDSPLKALWVIIIFTVIQQIENDLITPKIIGESIGIHPITVIVSLIIGGEIMGIWGMVLAVPAVAVGKIVFSFFMEKLNKNQIIDK</sequence>
<feature type="transmembrane region" description="Helical" evidence="8">
    <location>
        <begin position="332"/>
        <end position="351"/>
    </location>
</feature>
<feature type="transmembrane region" description="Helical" evidence="8">
    <location>
        <begin position="63"/>
        <end position="84"/>
    </location>
</feature>
<dbReference type="Proteomes" id="UP000287969">
    <property type="component" value="Chromosome"/>
</dbReference>
<keyword evidence="5 8" id="KW-0812">Transmembrane</keyword>
<dbReference type="GO" id="GO:0055085">
    <property type="term" value="P:transmembrane transport"/>
    <property type="evidence" value="ECO:0007669"/>
    <property type="project" value="TreeGrafter"/>
</dbReference>
<proteinExistence type="inferred from homology"/>
<evidence type="ECO:0000313" key="10">
    <source>
        <dbReference type="Proteomes" id="UP000287969"/>
    </source>
</evidence>
<feature type="transmembrane region" description="Helical" evidence="8">
    <location>
        <begin position="295"/>
        <end position="320"/>
    </location>
</feature>